<evidence type="ECO:0000313" key="2">
    <source>
        <dbReference type="Proteomes" id="UP000603141"/>
    </source>
</evidence>
<sequence length="171" mass="19757">MDTSNKERIKYLMITKYSKGLVMMLIFSACPMCQEGNVRQDKEFQFNVSCTDVSSKDRDLALSEWYVSQYGAIEELSEISGVSIEYGSKIKNTPQSLLDKQKEVIQSVQIRDFDRELAPWVRSQKEILEKLASTLKCKIDMGKVESLPLDRKCMIYLEYQEIIISKINDSE</sequence>
<protein>
    <submittedName>
        <fullName evidence="1">Uncharacterized protein</fullName>
    </submittedName>
</protein>
<keyword evidence="2" id="KW-1185">Reference proteome</keyword>
<reference evidence="1" key="1">
    <citation type="submission" date="2021-01" db="EMBL/GenBank/DDBJ databases">
        <title>Modified the classification status of verrucomicrobia.</title>
        <authorList>
            <person name="Feng X."/>
        </authorList>
    </citation>
    <scope>NUCLEOTIDE SEQUENCE</scope>
    <source>
        <strain evidence="1">KCTC 22041</strain>
    </source>
</reference>
<evidence type="ECO:0000313" key="1">
    <source>
        <dbReference type="EMBL" id="MBK1884770.1"/>
    </source>
</evidence>
<dbReference type="RefSeq" id="WP_200274266.1">
    <property type="nucleotide sequence ID" value="NZ_JAENIJ010000100.1"/>
</dbReference>
<accession>A0A934S7Z7</accession>
<organism evidence="1 2">
    <name type="scientific">Luteolibacter pohnpeiensis</name>
    <dbReference type="NCBI Taxonomy" id="454153"/>
    <lineage>
        <taxon>Bacteria</taxon>
        <taxon>Pseudomonadati</taxon>
        <taxon>Verrucomicrobiota</taxon>
        <taxon>Verrucomicrobiia</taxon>
        <taxon>Verrucomicrobiales</taxon>
        <taxon>Verrucomicrobiaceae</taxon>
        <taxon>Luteolibacter</taxon>
    </lineage>
</organism>
<dbReference type="Proteomes" id="UP000603141">
    <property type="component" value="Unassembled WGS sequence"/>
</dbReference>
<proteinExistence type="predicted"/>
<name>A0A934S7Z7_9BACT</name>
<dbReference type="PROSITE" id="PS51257">
    <property type="entry name" value="PROKAR_LIPOPROTEIN"/>
    <property type="match status" value="1"/>
</dbReference>
<gene>
    <name evidence="1" type="ORF">JIN85_20325</name>
</gene>
<comment type="caution">
    <text evidence="1">The sequence shown here is derived from an EMBL/GenBank/DDBJ whole genome shotgun (WGS) entry which is preliminary data.</text>
</comment>
<dbReference type="EMBL" id="JAENIJ010000100">
    <property type="protein sequence ID" value="MBK1884770.1"/>
    <property type="molecule type" value="Genomic_DNA"/>
</dbReference>
<dbReference type="AlphaFoldDB" id="A0A934S7Z7"/>